<reference evidence="2" key="1">
    <citation type="journal article" date="2019" name="Sci. Rep.">
        <title>Draft genome of Tanacetum cinerariifolium, the natural source of mosquito coil.</title>
        <authorList>
            <person name="Yamashiro T."/>
            <person name="Shiraishi A."/>
            <person name="Satake H."/>
            <person name="Nakayama K."/>
        </authorList>
    </citation>
    <scope>NUCLEOTIDE SEQUENCE</scope>
</reference>
<organism evidence="2">
    <name type="scientific">Tanacetum cinerariifolium</name>
    <name type="common">Dalmatian daisy</name>
    <name type="synonym">Chrysanthemum cinerariifolium</name>
    <dbReference type="NCBI Taxonomy" id="118510"/>
    <lineage>
        <taxon>Eukaryota</taxon>
        <taxon>Viridiplantae</taxon>
        <taxon>Streptophyta</taxon>
        <taxon>Embryophyta</taxon>
        <taxon>Tracheophyta</taxon>
        <taxon>Spermatophyta</taxon>
        <taxon>Magnoliopsida</taxon>
        <taxon>eudicotyledons</taxon>
        <taxon>Gunneridae</taxon>
        <taxon>Pentapetalae</taxon>
        <taxon>asterids</taxon>
        <taxon>campanulids</taxon>
        <taxon>Asterales</taxon>
        <taxon>Asteraceae</taxon>
        <taxon>Asteroideae</taxon>
        <taxon>Anthemideae</taxon>
        <taxon>Anthemidinae</taxon>
        <taxon>Tanacetum</taxon>
    </lineage>
</organism>
<dbReference type="CDD" id="cd09272">
    <property type="entry name" value="RNase_HI_RT_Ty1"/>
    <property type="match status" value="1"/>
</dbReference>
<dbReference type="EMBL" id="BKCJ010001001">
    <property type="protein sequence ID" value="GEU38019.1"/>
    <property type="molecule type" value="Genomic_DNA"/>
</dbReference>
<comment type="caution">
    <text evidence="2">The sequence shown here is derived from an EMBL/GenBank/DDBJ whole genome shotgun (WGS) entry which is preliminary data.</text>
</comment>
<evidence type="ECO:0000256" key="1">
    <source>
        <dbReference type="SAM" id="MobiDB-lite"/>
    </source>
</evidence>
<evidence type="ECO:0008006" key="3">
    <source>
        <dbReference type="Google" id="ProtNLM"/>
    </source>
</evidence>
<gene>
    <name evidence="2" type="ORF">Tci_009997</name>
</gene>
<proteinExistence type="predicted"/>
<dbReference type="PANTHER" id="PTHR11439">
    <property type="entry name" value="GAG-POL-RELATED RETROTRANSPOSON"/>
    <property type="match status" value="1"/>
</dbReference>
<sequence>METIVELRRLADSTTCSANGPYFKHPPDPWPDEDSKAGYHGSENRSPHVDDTEMADVDNTSFTNNSEATHDEDDTETSKLPTKLYDFVLDDKVKYKIGRVVNYSKLSKENYCFASKLNKTFEPKTFHEACNKKEWVGVMNSEMEALNRNKTWEITQLPLGRKPIGPDISYAIHSLSQFMHSSFESHLKLGLRILRSTRRSVTGFAIFIGISLVLWKTKKQTVVSRSSTKAKYKALAFANCEVIWLTNLLQDLNIMIAKPITKDWLLYEKIHWMGYNATQGKMKVWVLGMVTTFGLRQVSADPAQIGLGLRTYRKLDEYEIRIGCDECIFIDGGSLIGECMREKRVFG</sequence>
<feature type="compositionally biased region" description="Basic and acidic residues" evidence="1">
    <location>
        <begin position="33"/>
        <end position="51"/>
    </location>
</feature>
<dbReference type="PANTHER" id="PTHR11439:SF512">
    <property type="entry name" value="RNA-DIRECTED DNA POLYMERASE"/>
    <property type="match status" value="1"/>
</dbReference>
<dbReference type="AlphaFoldDB" id="A0A6L2JMY2"/>
<evidence type="ECO:0000313" key="2">
    <source>
        <dbReference type="EMBL" id="GEU38019.1"/>
    </source>
</evidence>
<accession>A0A6L2JMY2</accession>
<protein>
    <recommendedName>
        <fullName evidence="3">Reverse transcriptase Ty1/copia-type domain-containing protein</fullName>
    </recommendedName>
</protein>
<name>A0A6L2JMY2_TANCI</name>
<feature type="compositionally biased region" description="Polar residues" evidence="1">
    <location>
        <begin position="58"/>
        <end position="67"/>
    </location>
</feature>
<feature type="region of interest" description="Disordered" evidence="1">
    <location>
        <begin position="15"/>
        <end position="77"/>
    </location>
</feature>